<evidence type="ECO:0000256" key="1">
    <source>
        <dbReference type="SAM" id="Phobius"/>
    </source>
</evidence>
<accession>A0A3B0X1Y4</accession>
<feature type="transmembrane region" description="Helical" evidence="1">
    <location>
        <begin position="123"/>
        <end position="150"/>
    </location>
</feature>
<dbReference type="InterPro" id="IPR003675">
    <property type="entry name" value="Rce1/LyrA-like_dom"/>
</dbReference>
<feature type="transmembrane region" description="Helical" evidence="1">
    <location>
        <begin position="59"/>
        <end position="77"/>
    </location>
</feature>
<feature type="transmembrane region" description="Helical" evidence="1">
    <location>
        <begin position="156"/>
        <end position="178"/>
    </location>
</feature>
<keyword evidence="1" id="KW-0472">Membrane</keyword>
<keyword evidence="1" id="KW-1133">Transmembrane helix</keyword>
<reference evidence="3" key="1">
    <citation type="submission" date="2018-06" db="EMBL/GenBank/DDBJ databases">
        <authorList>
            <person name="Zhirakovskaya E."/>
        </authorList>
    </citation>
    <scope>NUCLEOTIDE SEQUENCE</scope>
</reference>
<feature type="transmembrane region" description="Helical" evidence="1">
    <location>
        <begin position="9"/>
        <end position="26"/>
    </location>
</feature>
<dbReference type="GO" id="GO:0004175">
    <property type="term" value="F:endopeptidase activity"/>
    <property type="evidence" value="ECO:0007669"/>
    <property type="project" value="UniProtKB-ARBA"/>
</dbReference>
<dbReference type="GO" id="GO:0080120">
    <property type="term" value="P:CAAX-box protein maturation"/>
    <property type="evidence" value="ECO:0007669"/>
    <property type="project" value="UniProtKB-ARBA"/>
</dbReference>
<evidence type="ECO:0000313" key="3">
    <source>
        <dbReference type="EMBL" id="VAW58710.1"/>
    </source>
</evidence>
<dbReference type="EMBL" id="UOFG01000046">
    <property type="protein sequence ID" value="VAW58710.1"/>
    <property type="molecule type" value="Genomic_DNA"/>
</dbReference>
<protein>
    <recommendedName>
        <fullName evidence="2">CAAX prenyl protease 2/Lysostaphin resistance protein A-like domain-containing protein</fullName>
    </recommendedName>
</protein>
<gene>
    <name evidence="3" type="ORF">MNBD_GAMMA11-769</name>
</gene>
<organism evidence="3">
    <name type="scientific">hydrothermal vent metagenome</name>
    <dbReference type="NCBI Taxonomy" id="652676"/>
    <lineage>
        <taxon>unclassified sequences</taxon>
        <taxon>metagenomes</taxon>
        <taxon>ecological metagenomes</taxon>
    </lineage>
</organism>
<dbReference type="AlphaFoldDB" id="A0A3B0X1Y4"/>
<sequence length="183" mass="20936">MLQTQLSRHLLIINSAGLLACAVFSYSFRDTLLLLLLLFLPFLDRAGSFQLAQKYKNQLVLNLTVIALIAVICLIRPQAMDLIPAVFFLTALPEEWFFRAYFMQRIEALYGSPLKANLISSAVFTVLHLPVQGLMGLSVFLPSLLFGWLYQQKKDFLLVVLLHLLFNLVFIVLVKYWLVKILM</sequence>
<feature type="domain" description="CAAX prenyl protease 2/Lysostaphin resistance protein A-like" evidence="2">
    <location>
        <begin position="82"/>
        <end position="169"/>
    </location>
</feature>
<dbReference type="Pfam" id="PF02517">
    <property type="entry name" value="Rce1-like"/>
    <property type="match status" value="1"/>
</dbReference>
<name>A0A3B0X1Y4_9ZZZZ</name>
<evidence type="ECO:0000259" key="2">
    <source>
        <dbReference type="Pfam" id="PF02517"/>
    </source>
</evidence>
<proteinExistence type="predicted"/>
<keyword evidence="1" id="KW-0812">Transmembrane</keyword>